<name>A0AAE0EZW5_9CHLO</name>
<keyword evidence="2" id="KW-1185">Reference proteome</keyword>
<evidence type="ECO:0000313" key="1">
    <source>
        <dbReference type="EMBL" id="KAK3245200.1"/>
    </source>
</evidence>
<comment type="caution">
    <text evidence="1">The sequence shown here is derived from an EMBL/GenBank/DDBJ whole genome shotgun (WGS) entry which is preliminary data.</text>
</comment>
<dbReference type="Proteomes" id="UP001190700">
    <property type="component" value="Unassembled WGS sequence"/>
</dbReference>
<reference evidence="1 2" key="1">
    <citation type="journal article" date="2015" name="Genome Biol. Evol.">
        <title>Comparative Genomics of a Bacterivorous Green Alga Reveals Evolutionary Causalities and Consequences of Phago-Mixotrophic Mode of Nutrition.</title>
        <authorList>
            <person name="Burns J.A."/>
            <person name="Paasch A."/>
            <person name="Narechania A."/>
            <person name="Kim E."/>
        </authorList>
    </citation>
    <scope>NUCLEOTIDE SEQUENCE [LARGE SCALE GENOMIC DNA]</scope>
    <source>
        <strain evidence="1 2">PLY_AMNH</strain>
    </source>
</reference>
<protein>
    <submittedName>
        <fullName evidence="1">Uncharacterized protein</fullName>
    </submittedName>
</protein>
<dbReference type="EMBL" id="LGRX02030917">
    <property type="protein sequence ID" value="KAK3245200.1"/>
    <property type="molecule type" value="Genomic_DNA"/>
</dbReference>
<organism evidence="1 2">
    <name type="scientific">Cymbomonas tetramitiformis</name>
    <dbReference type="NCBI Taxonomy" id="36881"/>
    <lineage>
        <taxon>Eukaryota</taxon>
        <taxon>Viridiplantae</taxon>
        <taxon>Chlorophyta</taxon>
        <taxon>Pyramimonadophyceae</taxon>
        <taxon>Pyramimonadales</taxon>
        <taxon>Pyramimonadaceae</taxon>
        <taxon>Cymbomonas</taxon>
    </lineage>
</organism>
<dbReference type="AlphaFoldDB" id="A0AAE0EZW5"/>
<gene>
    <name evidence="1" type="ORF">CYMTET_45219</name>
</gene>
<sequence length="136" mass="15511">MLVEGSSWYAYDMLRKLAQTSIVIIVKLMNAKYDLPYLTVVSIIFLAVHAHIGPYESALVNRFQTLILLEQCMTAVLCFAHKYASDRAGSEIISWVLILFKIALLGADLQAWNQSITMLVIFRPYQRTREEGRSKP</sequence>
<proteinExistence type="predicted"/>
<accession>A0AAE0EZW5</accession>
<evidence type="ECO:0000313" key="2">
    <source>
        <dbReference type="Proteomes" id="UP001190700"/>
    </source>
</evidence>